<evidence type="ECO:0000256" key="1">
    <source>
        <dbReference type="SAM" id="MobiDB-lite"/>
    </source>
</evidence>
<organism evidence="3 4">
    <name type="scientific">Paenibacillus dokdonensis</name>
    <dbReference type="NCBI Taxonomy" id="2567944"/>
    <lineage>
        <taxon>Bacteria</taxon>
        <taxon>Bacillati</taxon>
        <taxon>Bacillota</taxon>
        <taxon>Bacilli</taxon>
        <taxon>Bacillales</taxon>
        <taxon>Paenibacillaceae</taxon>
        <taxon>Paenibacillus</taxon>
    </lineage>
</organism>
<gene>
    <name evidence="3" type="ORF">P4H66_06270</name>
</gene>
<dbReference type="Gene3D" id="1.10.10.10">
    <property type="entry name" value="Winged helix-like DNA-binding domain superfamily/Winged helix DNA-binding domain"/>
    <property type="match status" value="1"/>
</dbReference>
<reference evidence="3 4" key="1">
    <citation type="submission" date="2023-03" db="EMBL/GenBank/DDBJ databases">
        <title>Bacillus Genome Sequencing.</title>
        <authorList>
            <person name="Dunlap C."/>
        </authorList>
    </citation>
    <scope>NUCLEOTIDE SEQUENCE [LARGE SCALE GENOMIC DNA]</scope>
    <source>
        <strain evidence="3 4">BD-525</strain>
    </source>
</reference>
<dbReference type="InterPro" id="IPR036388">
    <property type="entry name" value="WH-like_DNA-bd_sf"/>
</dbReference>
<evidence type="ECO:0000313" key="4">
    <source>
        <dbReference type="Proteomes" id="UP001344632"/>
    </source>
</evidence>
<accession>A0ABU6GI88</accession>
<dbReference type="Pfam" id="PF04492">
    <property type="entry name" value="Phage_rep_O"/>
    <property type="match status" value="1"/>
</dbReference>
<feature type="region of interest" description="Disordered" evidence="1">
    <location>
        <begin position="241"/>
        <end position="266"/>
    </location>
</feature>
<proteinExistence type="predicted"/>
<protein>
    <submittedName>
        <fullName evidence="3">Replication protein</fullName>
    </submittedName>
</protein>
<sequence length="266" mass="30809">MAGPQLEDGYTRIANAIIEEVARRKLNGTQYSILLTVWRYTYGFNRKDCALSVSFIKEAIDGDLKGVKKELGNLIDRRILVITKEAHGIQPRRIAFNKRFEEWGVVVKSPPLPKKPSGGQMTPRVVDNSPPVVGVNRPPKKERKKTLKKEDIYMDKLKFHDTVYLTLEQYEKLCSEFGKHRVDNTIEALDEWQTNKKPSQHKKDHNKTIRVWIKKDMEKSKTFKTKQQRNQEEQDILNQFYEEGAARETNGDGKLPGDDQNRLSLL</sequence>
<feature type="region of interest" description="Disordered" evidence="1">
    <location>
        <begin position="111"/>
        <end position="146"/>
    </location>
</feature>
<evidence type="ECO:0000313" key="3">
    <source>
        <dbReference type="EMBL" id="MEC0239460.1"/>
    </source>
</evidence>
<comment type="caution">
    <text evidence="3">The sequence shown here is derived from an EMBL/GenBank/DDBJ whole genome shotgun (WGS) entry which is preliminary data.</text>
</comment>
<feature type="compositionally biased region" description="Basic and acidic residues" evidence="1">
    <location>
        <begin position="244"/>
        <end position="266"/>
    </location>
</feature>
<dbReference type="InterPro" id="IPR006497">
    <property type="entry name" value="Phage_lambda_VrpO_N"/>
</dbReference>
<feature type="domain" description="Bacteriophage lambda Replication protein O N-terminal" evidence="2">
    <location>
        <begin position="5"/>
        <end position="103"/>
    </location>
</feature>
<dbReference type="RefSeq" id="WP_326086623.1">
    <property type="nucleotide sequence ID" value="NZ_JARLKZ010000005.1"/>
</dbReference>
<name>A0ABU6GI88_9BACL</name>
<keyword evidence="4" id="KW-1185">Reference proteome</keyword>
<dbReference type="Proteomes" id="UP001344632">
    <property type="component" value="Unassembled WGS sequence"/>
</dbReference>
<evidence type="ECO:0000259" key="2">
    <source>
        <dbReference type="Pfam" id="PF04492"/>
    </source>
</evidence>
<dbReference type="EMBL" id="JARLKZ010000005">
    <property type="protein sequence ID" value="MEC0239460.1"/>
    <property type="molecule type" value="Genomic_DNA"/>
</dbReference>